<keyword evidence="2" id="KW-1185">Reference proteome</keyword>
<protein>
    <submittedName>
        <fullName evidence="3">Uncharacterized protein</fullName>
    </submittedName>
</protein>
<dbReference type="OMA" id="MEASVAY"/>
<dbReference type="RefSeq" id="XP_002135424.3">
    <property type="nucleotide sequence ID" value="XM_002135388.3"/>
</dbReference>
<dbReference type="InParanoid" id="A0A6I8V2B2"/>
<name>A0A6I8V2B2_DROPS</name>
<dbReference type="Pfam" id="PF05306">
    <property type="entry name" value="DUF733"/>
    <property type="match status" value="1"/>
</dbReference>
<evidence type="ECO:0000256" key="1">
    <source>
        <dbReference type="SAM" id="MobiDB-lite"/>
    </source>
</evidence>
<dbReference type="KEGG" id="dpo:6900060"/>
<accession>A0A6I8V2B2</accession>
<proteinExistence type="predicted"/>
<dbReference type="Proteomes" id="UP000001819">
    <property type="component" value="Chromosome X"/>
</dbReference>
<dbReference type="InterPro" id="IPR007970">
    <property type="entry name" value="DUF733"/>
</dbReference>
<evidence type="ECO:0000313" key="3">
    <source>
        <dbReference type="RefSeq" id="XP_002135424.3"/>
    </source>
</evidence>
<evidence type="ECO:0000313" key="2">
    <source>
        <dbReference type="Proteomes" id="UP000001819"/>
    </source>
</evidence>
<gene>
    <name evidence="3" type="primary">LOC6900060</name>
</gene>
<reference evidence="3" key="1">
    <citation type="submission" date="2025-08" db="UniProtKB">
        <authorList>
            <consortium name="RefSeq"/>
        </authorList>
    </citation>
    <scope>IDENTIFICATION</scope>
    <source>
        <strain evidence="3">MV-25-SWS-2005</strain>
        <tissue evidence="3">Whole body</tissue>
    </source>
</reference>
<dbReference type="AlphaFoldDB" id="A0A6I8V2B2"/>
<sequence length="101" mass="11892">MADIQQSASSMESSSGTAYALFLHRQELQRRQMLYTKVSRTKIQLTKELIAKQKQRLGACTNEDLEILNRETQFKRTLQQKLKHRSKQLKAIARQQERRES</sequence>
<feature type="region of interest" description="Disordered" evidence="1">
    <location>
        <begin position="79"/>
        <end position="101"/>
    </location>
</feature>
<organism evidence="2 3">
    <name type="scientific">Drosophila pseudoobscura pseudoobscura</name>
    <name type="common">Fruit fly</name>
    <dbReference type="NCBI Taxonomy" id="46245"/>
    <lineage>
        <taxon>Eukaryota</taxon>
        <taxon>Metazoa</taxon>
        <taxon>Ecdysozoa</taxon>
        <taxon>Arthropoda</taxon>
        <taxon>Hexapoda</taxon>
        <taxon>Insecta</taxon>
        <taxon>Pterygota</taxon>
        <taxon>Neoptera</taxon>
        <taxon>Endopterygota</taxon>
        <taxon>Diptera</taxon>
        <taxon>Brachycera</taxon>
        <taxon>Muscomorpha</taxon>
        <taxon>Ephydroidea</taxon>
        <taxon>Drosophilidae</taxon>
        <taxon>Drosophila</taxon>
        <taxon>Sophophora</taxon>
    </lineage>
</organism>